<dbReference type="Pfam" id="PF16113">
    <property type="entry name" value="ECH_2"/>
    <property type="match status" value="1"/>
</dbReference>
<keyword evidence="3" id="KW-0378">Hydrolase</keyword>
<proteinExistence type="predicted"/>
<dbReference type="EMBL" id="JACHGB010000001">
    <property type="protein sequence ID" value="MBB5270261.1"/>
    <property type="molecule type" value="Genomic_DNA"/>
</dbReference>
<evidence type="ECO:0000313" key="6">
    <source>
        <dbReference type="Proteomes" id="UP000532440"/>
    </source>
</evidence>
<protein>
    <recommendedName>
        <fullName evidence="2">3-hydroxyisobutyryl-CoA hydrolase</fullName>
        <ecNumber evidence="2">3.1.2.4</ecNumber>
    </recommendedName>
</protein>
<dbReference type="NCBIfam" id="NF004127">
    <property type="entry name" value="PRK05617.1"/>
    <property type="match status" value="1"/>
</dbReference>
<evidence type="ECO:0000256" key="1">
    <source>
        <dbReference type="ARBA" id="ARBA00001709"/>
    </source>
</evidence>
<feature type="domain" description="Enoyl-CoA hydratase/isomerase" evidence="4">
    <location>
        <begin position="20"/>
        <end position="360"/>
    </location>
</feature>
<dbReference type="SUPFAM" id="SSF52096">
    <property type="entry name" value="ClpP/crotonase"/>
    <property type="match status" value="1"/>
</dbReference>
<evidence type="ECO:0000313" key="5">
    <source>
        <dbReference type="EMBL" id="MBB5270261.1"/>
    </source>
</evidence>
<evidence type="ECO:0000256" key="2">
    <source>
        <dbReference type="ARBA" id="ARBA00011915"/>
    </source>
</evidence>
<dbReference type="RefSeq" id="WP_183963506.1">
    <property type="nucleotide sequence ID" value="NZ_BAABEW010000015.1"/>
</dbReference>
<dbReference type="GO" id="GO:0006574">
    <property type="term" value="P:L-valine catabolic process"/>
    <property type="evidence" value="ECO:0007669"/>
    <property type="project" value="TreeGrafter"/>
</dbReference>
<dbReference type="PANTHER" id="PTHR43176">
    <property type="entry name" value="3-HYDROXYISOBUTYRYL-COA HYDROLASE-RELATED"/>
    <property type="match status" value="1"/>
</dbReference>
<evidence type="ECO:0000259" key="4">
    <source>
        <dbReference type="Pfam" id="PF16113"/>
    </source>
</evidence>
<accession>A0A7W8HEY7</accession>
<dbReference type="GO" id="GO:0005829">
    <property type="term" value="C:cytosol"/>
    <property type="evidence" value="ECO:0007669"/>
    <property type="project" value="TreeGrafter"/>
</dbReference>
<keyword evidence="6" id="KW-1185">Reference proteome</keyword>
<organism evidence="5 6">
    <name type="scientific">Quisquiliibacterium transsilvanicum</name>
    <dbReference type="NCBI Taxonomy" id="1549638"/>
    <lineage>
        <taxon>Bacteria</taxon>
        <taxon>Pseudomonadati</taxon>
        <taxon>Pseudomonadota</taxon>
        <taxon>Betaproteobacteria</taxon>
        <taxon>Burkholderiales</taxon>
        <taxon>Burkholderiaceae</taxon>
        <taxon>Quisquiliibacterium</taxon>
    </lineage>
</organism>
<dbReference type="Gene3D" id="3.90.226.10">
    <property type="entry name" value="2-enoyl-CoA Hydratase, Chain A, domain 1"/>
    <property type="match status" value="1"/>
</dbReference>
<name>A0A7W8HEY7_9BURK</name>
<sequence>MNDESPVLFEEREAAGGRRVGFATLNRPRQLNALNLQMCQLMLERLRRWASDESIAAVVLDGAGDKGFSAGGDVAEVIRQVRAGGPQRFVYGDAFFEVEYQLDLLIHTFPKPVLSYSHGVCMGGGVGLTVGASHRVVSDNSRIAMPEITIGLFPDVGGGWFLNRVPGGAGSLMALTGLTLNEADALFAGLSDYFVPLEARAELYEKLLRTAWTGDPGSDREALSRLLLSEHRRFRAGLPVSLLLMYQDAIRFIAMQPSVIAMRDALLAAAAEDEWFGAPAQNLAKGSPTAAHVTWEYLRRTRRMSLAEVLALDLTLARQYQRHPDFPEGVRALLIDKDRAPKWSPASFEGVNRELVAGHFSWPG</sequence>
<dbReference type="CDD" id="cd06558">
    <property type="entry name" value="crotonase-like"/>
    <property type="match status" value="1"/>
</dbReference>
<dbReference type="InterPro" id="IPR032259">
    <property type="entry name" value="HIBYL-CoA-H"/>
</dbReference>
<dbReference type="InterPro" id="IPR045004">
    <property type="entry name" value="ECH_dom"/>
</dbReference>
<dbReference type="PANTHER" id="PTHR43176:SF3">
    <property type="entry name" value="3-HYDROXYISOBUTYRYL-COA HYDROLASE, MITOCHONDRIAL"/>
    <property type="match status" value="1"/>
</dbReference>
<dbReference type="InterPro" id="IPR029045">
    <property type="entry name" value="ClpP/crotonase-like_dom_sf"/>
</dbReference>
<dbReference type="AlphaFoldDB" id="A0A7W8HEY7"/>
<reference evidence="5 6" key="1">
    <citation type="submission" date="2020-08" db="EMBL/GenBank/DDBJ databases">
        <title>Genomic Encyclopedia of Type Strains, Phase IV (KMG-IV): sequencing the most valuable type-strain genomes for metagenomic binning, comparative biology and taxonomic classification.</title>
        <authorList>
            <person name="Goeker M."/>
        </authorList>
    </citation>
    <scope>NUCLEOTIDE SEQUENCE [LARGE SCALE GENOMIC DNA]</scope>
    <source>
        <strain evidence="5 6">DSM 29781</strain>
    </source>
</reference>
<comment type="caution">
    <text evidence="5">The sequence shown here is derived from an EMBL/GenBank/DDBJ whole genome shotgun (WGS) entry which is preliminary data.</text>
</comment>
<gene>
    <name evidence="5" type="ORF">HNQ70_000245</name>
</gene>
<comment type="catalytic activity">
    <reaction evidence="1">
        <text>3-hydroxy-2-methylpropanoyl-CoA + H2O = 3-hydroxy-2-methylpropanoate + CoA + H(+)</text>
        <dbReference type="Rhea" id="RHEA:20888"/>
        <dbReference type="ChEBI" id="CHEBI:11805"/>
        <dbReference type="ChEBI" id="CHEBI:15377"/>
        <dbReference type="ChEBI" id="CHEBI:15378"/>
        <dbReference type="ChEBI" id="CHEBI:57287"/>
        <dbReference type="ChEBI" id="CHEBI:57340"/>
        <dbReference type="EC" id="3.1.2.4"/>
    </reaction>
</comment>
<dbReference type="EC" id="3.1.2.4" evidence="2"/>
<dbReference type="Proteomes" id="UP000532440">
    <property type="component" value="Unassembled WGS sequence"/>
</dbReference>
<evidence type="ECO:0000256" key="3">
    <source>
        <dbReference type="ARBA" id="ARBA00022801"/>
    </source>
</evidence>
<dbReference type="GO" id="GO:0003860">
    <property type="term" value="F:3-hydroxyisobutyryl-CoA hydrolase activity"/>
    <property type="evidence" value="ECO:0007669"/>
    <property type="project" value="UniProtKB-EC"/>
</dbReference>